<dbReference type="Proteomes" id="UP000234323">
    <property type="component" value="Unassembled WGS sequence"/>
</dbReference>
<proteinExistence type="predicted"/>
<comment type="caution">
    <text evidence="1">The sequence shown here is derived from an EMBL/GenBank/DDBJ whole genome shotgun (WGS) entry which is preliminary data.</text>
</comment>
<sequence length="105" mass="12907">MYRTLLTVFKQWEIAQGIMKTKKKRYHHYFKRDRKDTTHTNVASPRPNRVNYTTFALQPYDRIDGRVDYNARIRWTSSNFLHPGTWETYKDTLLFDNIYLYNFFL</sequence>
<reference evidence="1 2" key="1">
    <citation type="submission" date="2015-10" db="EMBL/GenBank/DDBJ databases">
        <title>Genome analyses suggest a sexual origin of heterokaryosis in a supposedly ancient asexual fungus.</title>
        <authorList>
            <person name="Ropars J."/>
            <person name="Sedzielewska K."/>
            <person name="Noel J."/>
            <person name="Charron P."/>
            <person name="Farinelli L."/>
            <person name="Marton T."/>
            <person name="Kruger M."/>
            <person name="Pelin A."/>
            <person name="Brachmann A."/>
            <person name="Corradi N."/>
        </authorList>
    </citation>
    <scope>NUCLEOTIDE SEQUENCE [LARGE SCALE GENOMIC DNA]</scope>
    <source>
        <strain evidence="1 2">A4</strain>
    </source>
</reference>
<dbReference type="EMBL" id="LLXI01001232">
    <property type="protein sequence ID" value="PKY52584.1"/>
    <property type="molecule type" value="Genomic_DNA"/>
</dbReference>
<organism evidence="1 2">
    <name type="scientific">Rhizophagus irregularis</name>
    <dbReference type="NCBI Taxonomy" id="588596"/>
    <lineage>
        <taxon>Eukaryota</taxon>
        <taxon>Fungi</taxon>
        <taxon>Fungi incertae sedis</taxon>
        <taxon>Mucoromycota</taxon>
        <taxon>Glomeromycotina</taxon>
        <taxon>Glomeromycetes</taxon>
        <taxon>Glomerales</taxon>
        <taxon>Glomeraceae</taxon>
        <taxon>Rhizophagus</taxon>
    </lineage>
</organism>
<gene>
    <name evidence="1" type="ORF">RhiirA4_470302</name>
</gene>
<protein>
    <submittedName>
        <fullName evidence="1">Uncharacterized protein</fullName>
    </submittedName>
</protein>
<accession>A0A2I1H180</accession>
<evidence type="ECO:0000313" key="2">
    <source>
        <dbReference type="Proteomes" id="UP000234323"/>
    </source>
</evidence>
<keyword evidence="2" id="KW-1185">Reference proteome</keyword>
<dbReference type="AlphaFoldDB" id="A0A2I1H180"/>
<name>A0A2I1H180_9GLOM</name>
<evidence type="ECO:0000313" key="1">
    <source>
        <dbReference type="EMBL" id="PKY52584.1"/>
    </source>
</evidence>